<dbReference type="Pfam" id="PF00790">
    <property type="entry name" value="VHS"/>
    <property type="match status" value="2"/>
</dbReference>
<protein>
    <recommendedName>
        <fullName evidence="11">Signal transducing adapter molecule 1</fullName>
    </recommendedName>
</protein>
<dbReference type="InterPro" id="IPR036028">
    <property type="entry name" value="SH3-like_dom_sf"/>
</dbReference>
<dbReference type="SMART" id="SM00288">
    <property type="entry name" value="VHS"/>
    <property type="match status" value="1"/>
</dbReference>
<evidence type="ECO:0000313" key="10">
    <source>
        <dbReference type="EMBL" id="CAD7433843.1"/>
    </source>
</evidence>
<keyword evidence="4" id="KW-0967">Endosome</keyword>
<evidence type="ECO:0000256" key="2">
    <source>
        <dbReference type="ARBA" id="ARBA00009666"/>
    </source>
</evidence>
<sequence>MFILLLCFLQEKATDEKNTAEEWGLILDICDKVGTSSANAKDCLRSIMKRLTHQDPHIVMQAITVITIILLVYVKLKKTFPFILLNVHSFQLLDACANNCGKNFHLEIASRDFETEFRKLLQRSQPRISEKLKQLLKKWAEGDFKSDPQLNLIPSLYSKLKQEGMDFSTHSDMPRQATPVSKDPNVVSTQQEEDDIAKVIVIVPAIELSLKESPKLQGSLYPSTSLATNHVAPLSSEPRKVRALYDFEAAEDNEITFSAGEIIHVLDDSDSNWWKGFNLRGEGLFPSNFVTADLSAEPEQFKVDQPKKSVQFSESVQIKTVEELREVEIDEQKIDRLLHLLHEADPTEDHADSDEMLSLEGIGKVELEEVNPHLRGGRVENHLGKTTPSSPDRDSNLDLPVLTSRTQHDKRVSQLRHREQVNAMGPLIDQELERVDRKHAQLTQLSSDLVEALNLYHTLMREPANLQSYHHTMPKQAPYSYQQQTSATHPHMYNGVQFPGQPYSAPPGQYVMPSGPPSSMTLPPHFHMDQRLHQGQSQVVPFPPPPSGGSSYGQTSGPQFGHPVSQQMSNQGPNPSVSGASINFTPSGQQLL</sequence>
<dbReference type="GO" id="GO:0033565">
    <property type="term" value="C:ESCRT-0 complex"/>
    <property type="evidence" value="ECO:0007669"/>
    <property type="project" value="TreeGrafter"/>
</dbReference>
<feature type="domain" description="SH3" evidence="8">
    <location>
        <begin position="236"/>
        <end position="295"/>
    </location>
</feature>
<dbReference type="PROSITE" id="PS50179">
    <property type="entry name" value="VHS"/>
    <property type="match status" value="1"/>
</dbReference>
<reference evidence="10" key="1">
    <citation type="submission" date="2020-11" db="EMBL/GenBank/DDBJ databases">
        <authorList>
            <person name="Tran Van P."/>
        </authorList>
    </citation>
    <scope>NUCLEOTIDE SEQUENCE</scope>
</reference>
<feature type="signal peptide" evidence="7">
    <location>
        <begin position="1"/>
        <end position="15"/>
    </location>
</feature>
<feature type="chain" id="PRO_5030725041" description="Signal transducing adapter molecule 1" evidence="7">
    <location>
        <begin position="16"/>
        <end position="592"/>
    </location>
</feature>
<feature type="region of interest" description="Disordered" evidence="6">
    <location>
        <begin position="376"/>
        <end position="401"/>
    </location>
</feature>
<evidence type="ECO:0000256" key="6">
    <source>
        <dbReference type="SAM" id="MobiDB-lite"/>
    </source>
</evidence>
<dbReference type="PROSITE" id="PS50002">
    <property type="entry name" value="SH3"/>
    <property type="match status" value="1"/>
</dbReference>
<dbReference type="InterPro" id="IPR001452">
    <property type="entry name" value="SH3_domain"/>
</dbReference>
<dbReference type="Gene3D" id="1.25.40.90">
    <property type="match status" value="1"/>
</dbReference>
<evidence type="ECO:0000256" key="5">
    <source>
        <dbReference type="PROSITE-ProRule" id="PRU00192"/>
    </source>
</evidence>
<dbReference type="PANTHER" id="PTHR45929:SF3">
    <property type="entry name" value="JAK PATHWAY SIGNAL TRANSDUCTION ADAPTOR MOLECULE"/>
    <property type="match status" value="1"/>
</dbReference>
<evidence type="ECO:0000256" key="4">
    <source>
        <dbReference type="ARBA" id="ARBA00022753"/>
    </source>
</evidence>
<dbReference type="Gene3D" id="2.30.30.40">
    <property type="entry name" value="SH3 Domains"/>
    <property type="match status" value="1"/>
</dbReference>
<dbReference type="GO" id="GO:0043130">
    <property type="term" value="F:ubiquitin binding"/>
    <property type="evidence" value="ECO:0007669"/>
    <property type="project" value="InterPro"/>
</dbReference>
<gene>
    <name evidence="10" type="ORF">TMSB3V08_LOCUS10507</name>
</gene>
<evidence type="ECO:0000256" key="3">
    <source>
        <dbReference type="ARBA" id="ARBA00022443"/>
    </source>
</evidence>
<comment type="similarity">
    <text evidence="2">Belongs to the STAM family.</text>
</comment>
<dbReference type="SUPFAM" id="SSF50044">
    <property type="entry name" value="SH3-domain"/>
    <property type="match status" value="1"/>
</dbReference>
<dbReference type="GO" id="GO:0035091">
    <property type="term" value="F:phosphatidylinositol binding"/>
    <property type="evidence" value="ECO:0007669"/>
    <property type="project" value="InterPro"/>
</dbReference>
<evidence type="ECO:0000256" key="1">
    <source>
        <dbReference type="ARBA" id="ARBA00004177"/>
    </source>
</evidence>
<feature type="compositionally biased region" description="Low complexity" evidence="6">
    <location>
        <begin position="548"/>
        <end position="559"/>
    </location>
</feature>
<evidence type="ECO:0000259" key="8">
    <source>
        <dbReference type="PROSITE" id="PS50002"/>
    </source>
</evidence>
<keyword evidence="7" id="KW-0732">Signal</keyword>
<feature type="region of interest" description="Disordered" evidence="6">
    <location>
        <begin position="532"/>
        <end position="592"/>
    </location>
</feature>
<evidence type="ECO:0000256" key="7">
    <source>
        <dbReference type="SAM" id="SignalP"/>
    </source>
</evidence>
<evidence type="ECO:0000259" key="9">
    <source>
        <dbReference type="PROSITE" id="PS50179"/>
    </source>
</evidence>
<dbReference type="InterPro" id="IPR008942">
    <property type="entry name" value="ENTH_VHS"/>
</dbReference>
<evidence type="ECO:0008006" key="11">
    <source>
        <dbReference type="Google" id="ProtNLM"/>
    </source>
</evidence>
<dbReference type="InterPro" id="IPR002014">
    <property type="entry name" value="VHS_dom"/>
</dbReference>
<dbReference type="CDD" id="cd03568">
    <property type="entry name" value="VHS_STAM"/>
    <property type="match status" value="1"/>
</dbReference>
<accession>A0A7R9EHT6</accession>
<dbReference type="SMART" id="SM00326">
    <property type="entry name" value="SH3"/>
    <property type="match status" value="1"/>
</dbReference>
<dbReference type="PANTHER" id="PTHR45929">
    <property type="entry name" value="JAK PATHWAY SIGNAL TRANSDUCTION ADAPTOR MOLECULE"/>
    <property type="match status" value="1"/>
</dbReference>
<dbReference type="CDD" id="cd11820">
    <property type="entry name" value="SH3_STAM"/>
    <property type="match status" value="1"/>
</dbReference>
<dbReference type="Gene3D" id="1.20.5.1940">
    <property type="match status" value="1"/>
</dbReference>
<feature type="compositionally biased region" description="Polar residues" evidence="6">
    <location>
        <begin position="564"/>
        <end position="592"/>
    </location>
</feature>
<dbReference type="InterPro" id="IPR050670">
    <property type="entry name" value="STAM"/>
</dbReference>
<proteinExistence type="inferred from homology"/>
<name>A0A7R9EHT6_9NEOP</name>
<dbReference type="SUPFAM" id="SSF48464">
    <property type="entry name" value="ENTH/VHS domain"/>
    <property type="match status" value="1"/>
</dbReference>
<feature type="domain" description="VHS" evidence="9">
    <location>
        <begin position="13"/>
        <end position="168"/>
    </location>
</feature>
<keyword evidence="3 5" id="KW-0728">SH3 domain</keyword>
<comment type="subcellular location">
    <subcellularLocation>
        <location evidence="1">Endosome</location>
    </subcellularLocation>
</comment>
<dbReference type="Pfam" id="PF00018">
    <property type="entry name" value="SH3_1"/>
    <property type="match status" value="1"/>
</dbReference>
<dbReference type="AlphaFoldDB" id="A0A7R9EHT6"/>
<dbReference type="EMBL" id="OB796843">
    <property type="protein sequence ID" value="CAD7433843.1"/>
    <property type="molecule type" value="Genomic_DNA"/>
</dbReference>
<organism evidence="10">
    <name type="scientific">Timema monikensis</name>
    <dbReference type="NCBI Taxonomy" id="170555"/>
    <lineage>
        <taxon>Eukaryota</taxon>
        <taxon>Metazoa</taxon>
        <taxon>Ecdysozoa</taxon>
        <taxon>Arthropoda</taxon>
        <taxon>Hexapoda</taxon>
        <taxon>Insecta</taxon>
        <taxon>Pterygota</taxon>
        <taxon>Neoptera</taxon>
        <taxon>Polyneoptera</taxon>
        <taxon>Phasmatodea</taxon>
        <taxon>Timematodea</taxon>
        <taxon>Timematoidea</taxon>
        <taxon>Timematidae</taxon>
        <taxon>Timema</taxon>
    </lineage>
</organism>
<dbReference type="GO" id="GO:0043328">
    <property type="term" value="P:protein transport to vacuole involved in ubiquitin-dependent protein catabolic process via the multivesicular body sorting pathway"/>
    <property type="evidence" value="ECO:0007669"/>
    <property type="project" value="TreeGrafter"/>
</dbReference>
<dbReference type="PRINTS" id="PR00452">
    <property type="entry name" value="SH3DOMAIN"/>
</dbReference>